<dbReference type="SUPFAM" id="SSF161098">
    <property type="entry name" value="MetI-like"/>
    <property type="match status" value="1"/>
</dbReference>
<keyword evidence="7 9" id="KW-1133">Transmembrane helix</keyword>
<sequence>MNFDLTPLIISIKTSLIATIITSIIGILIAYLMMNYKGKFRTLIEIILTLPLILPPTVVGFCLLLIFGKNGIIGNILISMNKNIIFTWWATVISAVAVSLPIMYRSLRSSFEQIDENIILSARTLGLSEWNIFKKIILPLSTPGVIGGIALSFARAIGEFGATLMIAGNIPGKTQTIPIAIFFEVESGNMAMASFWVMVIILMSLGIMLILNYWSNKQLKIVGKRK</sequence>
<keyword evidence="6 9" id="KW-0812">Transmembrane</keyword>
<comment type="similarity">
    <text evidence="2 10">Belongs to the binding-protein-dependent transport system permease family. CysTW subfamily.</text>
</comment>
<dbReference type="AlphaFoldDB" id="A0A2P2BND8"/>
<evidence type="ECO:0000256" key="2">
    <source>
        <dbReference type="ARBA" id="ARBA00007069"/>
    </source>
</evidence>
<dbReference type="InterPro" id="IPR000515">
    <property type="entry name" value="MetI-like"/>
</dbReference>
<evidence type="ECO:0000256" key="3">
    <source>
        <dbReference type="ARBA" id="ARBA00022448"/>
    </source>
</evidence>
<dbReference type="PANTHER" id="PTHR30183">
    <property type="entry name" value="MOLYBDENUM TRANSPORT SYSTEM PERMEASE PROTEIN MODB"/>
    <property type="match status" value="1"/>
</dbReference>
<keyword evidence="3 9" id="KW-0813">Transport</keyword>
<feature type="transmembrane region" description="Helical" evidence="9">
    <location>
        <begin position="86"/>
        <end position="104"/>
    </location>
</feature>
<dbReference type="Proteomes" id="UP000245695">
    <property type="component" value="Chromosome 1"/>
</dbReference>
<dbReference type="Gene3D" id="1.10.3720.10">
    <property type="entry name" value="MetI-like"/>
    <property type="match status" value="1"/>
</dbReference>
<name>A0A2P2BND8_9FIRM</name>
<feature type="transmembrane region" description="Helical" evidence="9">
    <location>
        <begin position="136"/>
        <end position="157"/>
    </location>
</feature>
<evidence type="ECO:0000313" key="13">
    <source>
        <dbReference type="Proteomes" id="UP000245695"/>
    </source>
</evidence>
<reference evidence="12 13" key="1">
    <citation type="submission" date="2014-09" db="EMBL/GenBank/DDBJ databases">
        <authorList>
            <person name="Hornung B.V."/>
        </authorList>
    </citation>
    <scope>NUCLEOTIDE SEQUENCE [LARGE SCALE GENOMIC DNA]</scope>
    <source>
        <strain evidence="12 13">FRIFI</strain>
    </source>
</reference>
<dbReference type="EMBL" id="LN650648">
    <property type="protein sequence ID" value="CEI71909.1"/>
    <property type="molecule type" value="Genomic_DNA"/>
</dbReference>
<dbReference type="GO" id="GO:0005886">
    <property type="term" value="C:plasma membrane"/>
    <property type="evidence" value="ECO:0007669"/>
    <property type="project" value="UniProtKB-SubCell"/>
</dbReference>
<evidence type="ECO:0000256" key="7">
    <source>
        <dbReference type="ARBA" id="ARBA00022989"/>
    </source>
</evidence>
<feature type="transmembrane region" description="Helical" evidence="9">
    <location>
        <begin position="193"/>
        <end position="214"/>
    </location>
</feature>
<keyword evidence="8 9" id="KW-0472">Membrane</keyword>
<evidence type="ECO:0000256" key="6">
    <source>
        <dbReference type="ARBA" id="ARBA00022692"/>
    </source>
</evidence>
<gene>
    <name evidence="12" type="ORF">FRIFI_0361</name>
</gene>
<dbReference type="PANTHER" id="PTHR30183:SF3">
    <property type="entry name" value="MOLYBDENUM TRANSPORT SYSTEM PERMEASE PROTEIN MODB"/>
    <property type="match status" value="1"/>
</dbReference>
<evidence type="ECO:0000256" key="5">
    <source>
        <dbReference type="ARBA" id="ARBA00022505"/>
    </source>
</evidence>
<protein>
    <recommendedName>
        <fullName evidence="10">Molybdenum transport system permease</fullName>
    </recommendedName>
</protein>
<accession>A0A2P2BND8</accession>
<evidence type="ECO:0000256" key="4">
    <source>
        <dbReference type="ARBA" id="ARBA00022475"/>
    </source>
</evidence>
<keyword evidence="4 10" id="KW-1003">Cell membrane</keyword>
<dbReference type="RefSeq" id="WP_092923293.1">
    <property type="nucleotide sequence ID" value="NZ_FJTZ01000011.1"/>
</dbReference>
<dbReference type="KEGG" id="rhom:FRIFI_0361"/>
<dbReference type="Pfam" id="PF00528">
    <property type="entry name" value="BPD_transp_1"/>
    <property type="match status" value="1"/>
</dbReference>
<evidence type="ECO:0000256" key="1">
    <source>
        <dbReference type="ARBA" id="ARBA00004651"/>
    </source>
</evidence>
<comment type="function">
    <text evidence="10">Part of the binding-protein-dependent transport system for molybdenum; probably responsible for the translocation of the substrate across the membrane.</text>
</comment>
<dbReference type="CDD" id="cd06261">
    <property type="entry name" value="TM_PBP2"/>
    <property type="match status" value="1"/>
</dbReference>
<evidence type="ECO:0000256" key="8">
    <source>
        <dbReference type="ARBA" id="ARBA00023136"/>
    </source>
</evidence>
<dbReference type="PROSITE" id="PS50928">
    <property type="entry name" value="ABC_TM1"/>
    <property type="match status" value="1"/>
</dbReference>
<dbReference type="InterPro" id="IPR035906">
    <property type="entry name" value="MetI-like_sf"/>
</dbReference>
<feature type="domain" description="ABC transmembrane type-1" evidence="11">
    <location>
        <begin position="8"/>
        <end position="211"/>
    </location>
</feature>
<evidence type="ECO:0000256" key="10">
    <source>
        <dbReference type="RuleBase" id="RU365097"/>
    </source>
</evidence>
<evidence type="ECO:0000259" key="11">
    <source>
        <dbReference type="PROSITE" id="PS50928"/>
    </source>
</evidence>
<proteinExistence type="inferred from homology"/>
<organism evidence="12 13">
    <name type="scientific">Romboutsia hominis</name>
    <dbReference type="NCBI Taxonomy" id="1507512"/>
    <lineage>
        <taxon>Bacteria</taxon>
        <taxon>Bacillati</taxon>
        <taxon>Bacillota</taxon>
        <taxon>Clostridia</taxon>
        <taxon>Peptostreptococcales</taxon>
        <taxon>Peptostreptococcaceae</taxon>
        <taxon>Romboutsia</taxon>
    </lineage>
</organism>
<feature type="transmembrane region" description="Helical" evidence="9">
    <location>
        <begin position="46"/>
        <end position="66"/>
    </location>
</feature>
<evidence type="ECO:0000256" key="9">
    <source>
        <dbReference type="RuleBase" id="RU363032"/>
    </source>
</evidence>
<dbReference type="NCBIfam" id="TIGR02141">
    <property type="entry name" value="modB_ABC"/>
    <property type="match status" value="1"/>
</dbReference>
<keyword evidence="5 10" id="KW-0500">Molybdenum</keyword>
<feature type="transmembrane region" description="Helical" evidence="9">
    <location>
        <begin position="12"/>
        <end position="34"/>
    </location>
</feature>
<dbReference type="GO" id="GO:0015098">
    <property type="term" value="F:molybdate ion transmembrane transporter activity"/>
    <property type="evidence" value="ECO:0007669"/>
    <property type="project" value="UniProtKB-UniRule"/>
</dbReference>
<dbReference type="InterPro" id="IPR011867">
    <property type="entry name" value="ModB_ABC"/>
</dbReference>
<evidence type="ECO:0000313" key="12">
    <source>
        <dbReference type="EMBL" id="CEI71909.1"/>
    </source>
</evidence>
<keyword evidence="13" id="KW-1185">Reference proteome</keyword>
<comment type="subcellular location">
    <subcellularLocation>
        <location evidence="1 9">Cell membrane</location>
        <topology evidence="1 9">Multi-pass membrane protein</topology>
    </subcellularLocation>
</comment>